<proteinExistence type="predicted"/>
<dbReference type="PANTHER" id="PTHR34197:SF2">
    <property type="entry name" value="OS04G0591300 PROTEIN"/>
    <property type="match status" value="1"/>
</dbReference>
<dbReference type="AlphaFoldDB" id="A0A2P5EPE8"/>
<dbReference type="PANTHER" id="PTHR34197">
    <property type="entry name" value="OS04G0591300 PROTEIN"/>
    <property type="match status" value="1"/>
</dbReference>
<accession>A0A2P5EPE8</accession>
<dbReference type="InParanoid" id="A0A2P5EPE8"/>
<sequence>MAFYADEEEVWKCPKHPSKRRRSGICPVCLRERLGSLCPDCANVRPCGCCATTSSSSSSSGDGGGAGLGSVGRLSNLIESEPAFRRSRSVAIPFLRSRSRFVGGGGGGDKDSDLGVRSELPPSSGGSSRGKTSAFWSVFRSSAQRSRRGEVQGLVEEDSKKVEFEDAEALRRTMMMRSRSVAVPVTSADSGAGDGKSSKGRSWYFPSPIKVFRQSKISKIVQARSPLYRG</sequence>
<keyword evidence="3" id="KW-1185">Reference proteome</keyword>
<feature type="region of interest" description="Disordered" evidence="1">
    <location>
        <begin position="102"/>
        <end position="132"/>
    </location>
</feature>
<protein>
    <submittedName>
        <fullName evidence="2">Uncharacterized protein</fullName>
    </submittedName>
</protein>
<evidence type="ECO:0000256" key="1">
    <source>
        <dbReference type="SAM" id="MobiDB-lite"/>
    </source>
</evidence>
<name>A0A2P5EPE8_TREOI</name>
<evidence type="ECO:0000313" key="3">
    <source>
        <dbReference type="Proteomes" id="UP000237000"/>
    </source>
</evidence>
<dbReference type="OrthoDB" id="691764at2759"/>
<gene>
    <name evidence="2" type="ORF">TorRG33x02_167760</name>
</gene>
<dbReference type="FunCoup" id="A0A2P5EPE8">
    <property type="interactions" value="12"/>
</dbReference>
<organism evidence="2 3">
    <name type="scientific">Trema orientale</name>
    <name type="common">Charcoal tree</name>
    <name type="synonym">Celtis orientalis</name>
    <dbReference type="NCBI Taxonomy" id="63057"/>
    <lineage>
        <taxon>Eukaryota</taxon>
        <taxon>Viridiplantae</taxon>
        <taxon>Streptophyta</taxon>
        <taxon>Embryophyta</taxon>
        <taxon>Tracheophyta</taxon>
        <taxon>Spermatophyta</taxon>
        <taxon>Magnoliopsida</taxon>
        <taxon>eudicotyledons</taxon>
        <taxon>Gunneridae</taxon>
        <taxon>Pentapetalae</taxon>
        <taxon>rosids</taxon>
        <taxon>fabids</taxon>
        <taxon>Rosales</taxon>
        <taxon>Cannabaceae</taxon>
        <taxon>Trema</taxon>
    </lineage>
</organism>
<reference evidence="3" key="1">
    <citation type="submission" date="2016-06" db="EMBL/GenBank/DDBJ databases">
        <title>Parallel loss of symbiosis genes in relatives of nitrogen-fixing non-legume Parasponia.</title>
        <authorList>
            <person name="Van Velzen R."/>
            <person name="Holmer R."/>
            <person name="Bu F."/>
            <person name="Rutten L."/>
            <person name="Van Zeijl A."/>
            <person name="Liu W."/>
            <person name="Santuari L."/>
            <person name="Cao Q."/>
            <person name="Sharma T."/>
            <person name="Shen D."/>
            <person name="Roswanjaya Y."/>
            <person name="Wardhani T."/>
            <person name="Kalhor M.S."/>
            <person name="Jansen J."/>
            <person name="Van den Hoogen J."/>
            <person name="Gungor B."/>
            <person name="Hartog M."/>
            <person name="Hontelez J."/>
            <person name="Verver J."/>
            <person name="Yang W.-C."/>
            <person name="Schijlen E."/>
            <person name="Repin R."/>
            <person name="Schilthuizen M."/>
            <person name="Schranz E."/>
            <person name="Heidstra R."/>
            <person name="Miyata K."/>
            <person name="Fedorova E."/>
            <person name="Kohlen W."/>
            <person name="Bisseling T."/>
            <person name="Smit S."/>
            <person name="Geurts R."/>
        </authorList>
    </citation>
    <scope>NUCLEOTIDE SEQUENCE [LARGE SCALE GENOMIC DNA]</scope>
    <source>
        <strain evidence="3">cv. RG33-2</strain>
    </source>
</reference>
<comment type="caution">
    <text evidence="2">The sequence shown here is derived from an EMBL/GenBank/DDBJ whole genome shotgun (WGS) entry which is preliminary data.</text>
</comment>
<dbReference type="EMBL" id="JXTC01000117">
    <property type="protein sequence ID" value="PON87423.1"/>
    <property type="molecule type" value="Genomic_DNA"/>
</dbReference>
<evidence type="ECO:0000313" key="2">
    <source>
        <dbReference type="EMBL" id="PON87423.1"/>
    </source>
</evidence>
<dbReference type="STRING" id="63057.A0A2P5EPE8"/>
<dbReference type="Proteomes" id="UP000237000">
    <property type="component" value="Unassembled WGS sequence"/>
</dbReference>